<sequence>MTKKVLSTDGRKKEFMYTQQDHILVIGQINKKNLLGRHIMQHWAINADDQKDDNRVIIIQHCSGYTLNDKRVNKESHSYYFNRNYSDLACINRISSCQNTPNTKSIKDILEIRNHLKRQYIPERIPSLIQIHDYDTALIQNMLLNKEAVI</sequence>
<dbReference type="EMBL" id="LLXL01002827">
    <property type="protein sequence ID" value="PKK59885.1"/>
    <property type="molecule type" value="Genomic_DNA"/>
</dbReference>
<proteinExistence type="predicted"/>
<reference evidence="1 2" key="2">
    <citation type="submission" date="2017-10" db="EMBL/GenBank/DDBJ databases">
        <title>Extensive intraspecific genome diversity in a model arbuscular mycorrhizal fungus.</title>
        <authorList>
            <person name="Chen E.C.H."/>
            <person name="Morin E."/>
            <person name="Baudet D."/>
            <person name="Noel J."/>
            <person name="Ndikumana S."/>
            <person name="Charron P."/>
            <person name="St-Onge C."/>
            <person name="Giorgi J."/>
            <person name="Grigoriev I.V."/>
            <person name="Roux C."/>
            <person name="Martin F.M."/>
            <person name="Corradi N."/>
        </authorList>
    </citation>
    <scope>NUCLEOTIDE SEQUENCE [LARGE SCALE GENOMIC DNA]</scope>
    <source>
        <strain evidence="1 2">C2</strain>
    </source>
</reference>
<name>A0A2N1ME13_9GLOM</name>
<protein>
    <submittedName>
        <fullName evidence="1">Uncharacterized protein</fullName>
    </submittedName>
</protein>
<gene>
    <name evidence="1" type="ORF">RhiirC2_794164</name>
</gene>
<dbReference type="VEuPathDB" id="FungiDB:RhiirA1_444707"/>
<evidence type="ECO:0000313" key="2">
    <source>
        <dbReference type="Proteomes" id="UP000233469"/>
    </source>
</evidence>
<evidence type="ECO:0000313" key="1">
    <source>
        <dbReference type="EMBL" id="PKK59885.1"/>
    </source>
</evidence>
<accession>A0A2N1ME13</accession>
<dbReference type="AlphaFoldDB" id="A0A2N1ME13"/>
<comment type="caution">
    <text evidence="1">The sequence shown here is derived from an EMBL/GenBank/DDBJ whole genome shotgun (WGS) entry which is preliminary data.</text>
</comment>
<organism evidence="1 2">
    <name type="scientific">Rhizophagus irregularis</name>
    <dbReference type="NCBI Taxonomy" id="588596"/>
    <lineage>
        <taxon>Eukaryota</taxon>
        <taxon>Fungi</taxon>
        <taxon>Fungi incertae sedis</taxon>
        <taxon>Mucoromycota</taxon>
        <taxon>Glomeromycotina</taxon>
        <taxon>Glomeromycetes</taxon>
        <taxon>Glomerales</taxon>
        <taxon>Glomeraceae</taxon>
        <taxon>Rhizophagus</taxon>
    </lineage>
</organism>
<dbReference type="VEuPathDB" id="FungiDB:RhiirFUN_016846"/>
<dbReference type="Proteomes" id="UP000233469">
    <property type="component" value="Unassembled WGS sequence"/>
</dbReference>
<reference evidence="1 2" key="1">
    <citation type="submission" date="2016-04" db="EMBL/GenBank/DDBJ databases">
        <title>Genome analyses suggest a sexual origin of heterokaryosis in a supposedly ancient asexual fungus.</title>
        <authorList>
            <person name="Ropars J."/>
            <person name="Sedzielewska K."/>
            <person name="Noel J."/>
            <person name="Charron P."/>
            <person name="Farinelli L."/>
            <person name="Marton T."/>
            <person name="Kruger M."/>
            <person name="Pelin A."/>
            <person name="Brachmann A."/>
            <person name="Corradi N."/>
        </authorList>
    </citation>
    <scope>NUCLEOTIDE SEQUENCE [LARGE SCALE GENOMIC DNA]</scope>
    <source>
        <strain evidence="1 2">C2</strain>
    </source>
</reference>